<dbReference type="RefSeq" id="WP_013021486.1">
    <property type="nucleotide sequence ID" value="NC_013947.1"/>
</dbReference>
<dbReference type="PROSITE" id="PS50943">
    <property type="entry name" value="HTH_CROC1"/>
    <property type="match status" value="1"/>
</dbReference>
<keyword evidence="3" id="KW-1185">Reference proteome</keyword>
<feature type="domain" description="HTH cro/C1-type" evidence="1">
    <location>
        <begin position="26"/>
        <end position="80"/>
    </location>
</feature>
<protein>
    <submittedName>
        <fullName evidence="2">Helix-turn-helix domain protein</fullName>
    </submittedName>
</protein>
<dbReference type="CDD" id="cd00093">
    <property type="entry name" value="HTH_XRE"/>
    <property type="match status" value="1"/>
</dbReference>
<dbReference type="Pfam" id="PF01381">
    <property type="entry name" value="HTH_3"/>
    <property type="match status" value="1"/>
</dbReference>
<dbReference type="SUPFAM" id="SSF47413">
    <property type="entry name" value="lambda repressor-like DNA-binding domains"/>
    <property type="match status" value="1"/>
</dbReference>
<gene>
    <name evidence="2" type="ordered locus">Snas_6295</name>
</gene>
<proteinExistence type="predicted"/>
<evidence type="ECO:0000259" key="1">
    <source>
        <dbReference type="PROSITE" id="PS50943"/>
    </source>
</evidence>
<dbReference type="InterPro" id="IPR010982">
    <property type="entry name" value="Lambda_DNA-bd_dom_sf"/>
</dbReference>
<evidence type="ECO:0000313" key="2">
    <source>
        <dbReference type="EMBL" id="ADD45915.1"/>
    </source>
</evidence>
<dbReference type="SMART" id="SM00530">
    <property type="entry name" value="HTH_XRE"/>
    <property type="match status" value="1"/>
</dbReference>
<dbReference type="GO" id="GO:0003677">
    <property type="term" value="F:DNA binding"/>
    <property type="evidence" value="ECO:0007669"/>
    <property type="project" value="InterPro"/>
</dbReference>
<dbReference type="Proteomes" id="UP000000844">
    <property type="component" value="Chromosome"/>
</dbReference>
<dbReference type="Gene3D" id="1.10.260.40">
    <property type="entry name" value="lambda repressor-like DNA-binding domains"/>
    <property type="match status" value="1"/>
</dbReference>
<accession>D3Q430</accession>
<sequence>MMVKPRRLNLSTHERASNLAEVAAAVRLRREELGLRQEELADLAGCATRTVSMLEHAKSTLRVDKLIDILTVLGYELVLRPGKSNGQVRVEVQ</sequence>
<dbReference type="AlphaFoldDB" id="D3Q430"/>
<organism evidence="2 3">
    <name type="scientific">Stackebrandtia nassauensis (strain DSM 44728 / CIP 108903 / NRRL B-16338 / NBRC 102104 / LLR-40K-21)</name>
    <dbReference type="NCBI Taxonomy" id="446470"/>
    <lineage>
        <taxon>Bacteria</taxon>
        <taxon>Bacillati</taxon>
        <taxon>Actinomycetota</taxon>
        <taxon>Actinomycetes</taxon>
        <taxon>Glycomycetales</taxon>
        <taxon>Glycomycetaceae</taxon>
        <taxon>Stackebrandtia</taxon>
    </lineage>
</organism>
<dbReference type="EMBL" id="CP001778">
    <property type="protein sequence ID" value="ADD45915.1"/>
    <property type="molecule type" value="Genomic_DNA"/>
</dbReference>
<evidence type="ECO:0000313" key="3">
    <source>
        <dbReference type="Proteomes" id="UP000000844"/>
    </source>
</evidence>
<dbReference type="STRING" id="446470.Snas_6295"/>
<name>D3Q430_STANL</name>
<dbReference type="InterPro" id="IPR001387">
    <property type="entry name" value="Cro/C1-type_HTH"/>
</dbReference>
<reference evidence="2 3" key="1">
    <citation type="journal article" date="2009" name="Stand. Genomic Sci.">
        <title>Complete genome sequence of Stackebrandtia nassauensis type strain (LLR-40K-21).</title>
        <authorList>
            <person name="Munk C."/>
            <person name="Lapidus A."/>
            <person name="Copeland A."/>
            <person name="Jando M."/>
            <person name="Mayilraj S."/>
            <person name="Glavina Del Rio T."/>
            <person name="Nolan M."/>
            <person name="Chen F."/>
            <person name="Lucas S."/>
            <person name="Tice H."/>
            <person name="Cheng J.F."/>
            <person name="Han C."/>
            <person name="Detter J.C."/>
            <person name="Bruce D."/>
            <person name="Goodwin L."/>
            <person name="Chain P."/>
            <person name="Pitluck S."/>
            <person name="Goker M."/>
            <person name="Ovchinikova G."/>
            <person name="Pati A."/>
            <person name="Ivanova N."/>
            <person name="Mavromatis K."/>
            <person name="Chen A."/>
            <person name="Palaniappan K."/>
            <person name="Land M."/>
            <person name="Hauser L."/>
            <person name="Chang Y.J."/>
            <person name="Jeffries C.D."/>
            <person name="Bristow J."/>
            <person name="Eisen J.A."/>
            <person name="Markowitz V."/>
            <person name="Hugenholtz P."/>
            <person name="Kyrpides N.C."/>
            <person name="Klenk H.P."/>
        </authorList>
    </citation>
    <scope>NUCLEOTIDE SEQUENCE [LARGE SCALE GENOMIC DNA]</scope>
    <source>
        <strain evidence="3">DSM 44728 / CIP 108903 / NRRL B-16338 / NBRC 102104 / LLR-40K-21</strain>
    </source>
</reference>
<dbReference type="eggNOG" id="COG1476">
    <property type="taxonomic scope" value="Bacteria"/>
</dbReference>
<dbReference type="HOGENOM" id="CLU_066192_47_3_11"/>
<dbReference type="KEGG" id="sna:Snas_6295"/>